<evidence type="ECO:0000313" key="2">
    <source>
        <dbReference type="Proteomes" id="UP001140074"/>
    </source>
</evidence>
<keyword evidence="2" id="KW-1185">Reference proteome</keyword>
<proteinExistence type="predicted"/>
<reference evidence="1" key="1">
    <citation type="submission" date="2022-07" db="EMBL/GenBank/DDBJ databases">
        <title>Phylogenomic reconstructions and comparative analyses of Kickxellomycotina fungi.</title>
        <authorList>
            <person name="Reynolds N.K."/>
            <person name="Stajich J.E."/>
            <person name="Barry K."/>
            <person name="Grigoriev I.V."/>
            <person name="Crous P."/>
            <person name="Smith M.E."/>
        </authorList>
    </citation>
    <scope>NUCLEOTIDE SEQUENCE</scope>
    <source>
        <strain evidence="1">RSA 476</strain>
    </source>
</reference>
<dbReference type="Proteomes" id="UP001140074">
    <property type="component" value="Unassembled WGS sequence"/>
</dbReference>
<accession>A0A9W8M2Z3</accession>
<comment type="caution">
    <text evidence="1">The sequence shown here is derived from an EMBL/GenBank/DDBJ whole genome shotgun (WGS) entry which is preliminary data.</text>
</comment>
<name>A0A9W8M2Z3_9FUNG</name>
<dbReference type="EMBL" id="JANBUY010000305">
    <property type="protein sequence ID" value="KAJ2860350.1"/>
    <property type="molecule type" value="Genomic_DNA"/>
</dbReference>
<evidence type="ECO:0000313" key="1">
    <source>
        <dbReference type="EMBL" id="KAJ2860350.1"/>
    </source>
</evidence>
<organism evidence="1 2">
    <name type="scientific">Coemansia aciculifera</name>
    <dbReference type="NCBI Taxonomy" id="417176"/>
    <lineage>
        <taxon>Eukaryota</taxon>
        <taxon>Fungi</taxon>
        <taxon>Fungi incertae sedis</taxon>
        <taxon>Zoopagomycota</taxon>
        <taxon>Kickxellomycotina</taxon>
        <taxon>Kickxellomycetes</taxon>
        <taxon>Kickxellales</taxon>
        <taxon>Kickxellaceae</taxon>
        <taxon>Coemansia</taxon>
    </lineage>
</organism>
<protein>
    <submittedName>
        <fullName evidence="1">Uncharacterized protein</fullName>
    </submittedName>
</protein>
<gene>
    <name evidence="1" type="ORF">GGH94_005570</name>
</gene>
<sequence length="490" mass="55514">MQSLSPLQLLPLHVVESVVNYVAGSPRSPFFEGKNIDNANDDDDDARRRAIMPLLWVCHNLRAIVHSRFCRAYTLGLGVRSSTVSAQRNSWPKCKQKLKYPTHHLSKELVLRLDQWVIFDGKMLKVRKTDMLNFIGVILQLYCYYNGVAQGNNYVEAFVSIPEAKMCDLVHLDCKFSDGPSSRGHIIDINSDHILQLPSGSYTEYPCLHTLKLHGRMIVPIITTRAGQQLSQQSIDMMKRPVFPGATPFPRLQRLFVSIDYPFGDDTLFRGNAATLEHLDLEVHSATLDIIRKHAVFTSGSHPKLQLVNTVMICETRASHFTSAEEKMRFELGIGPHAPVRKINGLVTKQVLPLLFDYTCIRVLSIPGASVDFWGVISLIKSLPLLMDLRTSPPSFGPKPAGIKLNRLPSYMIETYAPLSIRFGRWYFEGQGNSKEMAKCVLLLALICPTFGYINPAYYRNDHFMTEMRKFYNKPGFEPHAARLWPFASK</sequence>
<dbReference type="AlphaFoldDB" id="A0A9W8M2Z3"/>